<dbReference type="Gene3D" id="3.40.630.30">
    <property type="match status" value="1"/>
</dbReference>
<dbReference type="Pfam" id="PF00583">
    <property type="entry name" value="Acetyltransf_1"/>
    <property type="match status" value="1"/>
</dbReference>
<dbReference type="InterPro" id="IPR000182">
    <property type="entry name" value="GNAT_dom"/>
</dbReference>
<reference evidence="2" key="1">
    <citation type="submission" date="2020-05" db="EMBL/GenBank/DDBJ databases">
        <authorList>
            <person name="Chiriac C."/>
            <person name="Salcher M."/>
            <person name="Ghai R."/>
            <person name="Kavagutti S V."/>
        </authorList>
    </citation>
    <scope>NUCLEOTIDE SEQUENCE</scope>
</reference>
<dbReference type="InterPro" id="IPR016181">
    <property type="entry name" value="Acyl_CoA_acyltransferase"/>
</dbReference>
<proteinExistence type="predicted"/>
<protein>
    <submittedName>
        <fullName evidence="2">Unannotated protein</fullName>
    </submittedName>
</protein>
<evidence type="ECO:0000259" key="1">
    <source>
        <dbReference type="PROSITE" id="PS51186"/>
    </source>
</evidence>
<sequence length="182" mass="20318">MTLVDEGHPGARAVTVWTLQVLDPSEVMPGRLPAFAVEWQRVDGDKAELSADLYERVGRAWGWVDRIDWTNAEWAAWANRETLHLFLGRVDGEICGYVELDQQGSNVEVAFFGLLANFIGKGIGGWLLGEGLREAWLLPGVERVWVHTCDLDAPTALSNYQARGFVITDTAIEWRLPLLPES</sequence>
<dbReference type="EMBL" id="CAEZZA010000081">
    <property type="protein sequence ID" value="CAB4747410.1"/>
    <property type="molecule type" value="Genomic_DNA"/>
</dbReference>
<organism evidence="2">
    <name type="scientific">freshwater metagenome</name>
    <dbReference type="NCBI Taxonomy" id="449393"/>
    <lineage>
        <taxon>unclassified sequences</taxon>
        <taxon>metagenomes</taxon>
        <taxon>ecological metagenomes</taxon>
    </lineage>
</organism>
<gene>
    <name evidence="2" type="ORF">UFOPK2809_00716</name>
</gene>
<dbReference type="AlphaFoldDB" id="A0A6J6TJE5"/>
<accession>A0A6J6TJE5</accession>
<dbReference type="SUPFAM" id="SSF55729">
    <property type="entry name" value="Acyl-CoA N-acyltransferases (Nat)"/>
    <property type="match status" value="1"/>
</dbReference>
<name>A0A6J6TJE5_9ZZZZ</name>
<dbReference type="GO" id="GO:0016747">
    <property type="term" value="F:acyltransferase activity, transferring groups other than amino-acyl groups"/>
    <property type="evidence" value="ECO:0007669"/>
    <property type="project" value="InterPro"/>
</dbReference>
<feature type="domain" description="N-acetyltransferase" evidence="1">
    <location>
        <begin position="40"/>
        <end position="182"/>
    </location>
</feature>
<evidence type="ECO:0000313" key="2">
    <source>
        <dbReference type="EMBL" id="CAB4747410.1"/>
    </source>
</evidence>
<dbReference type="CDD" id="cd04301">
    <property type="entry name" value="NAT_SF"/>
    <property type="match status" value="1"/>
</dbReference>
<dbReference type="PROSITE" id="PS51186">
    <property type="entry name" value="GNAT"/>
    <property type="match status" value="1"/>
</dbReference>